<dbReference type="eggNOG" id="COG2197">
    <property type="taxonomic scope" value="Bacteria"/>
</dbReference>
<dbReference type="KEGG" id="nno:NONO_c44170"/>
<dbReference type="HOGENOM" id="CLU_004665_5_3_11"/>
<reference evidence="3 4" key="1">
    <citation type="journal article" date="2014" name="Appl. Environ. Microbiol.">
        <title>Insights into the Microbial Degradation of Rubber and Gutta-Percha by Analysis of the Complete Genome of Nocardia nova SH22a.</title>
        <authorList>
            <person name="Luo Q."/>
            <person name="Hiessl S."/>
            <person name="Poehlein A."/>
            <person name="Daniel R."/>
            <person name="Steinbuchel A."/>
        </authorList>
    </citation>
    <scope>NUCLEOTIDE SEQUENCE [LARGE SCALE GENOMIC DNA]</scope>
    <source>
        <strain evidence="3">SH22a</strain>
    </source>
</reference>
<evidence type="ECO:0000256" key="1">
    <source>
        <dbReference type="PROSITE-ProRule" id="PRU00339"/>
    </source>
</evidence>
<name>W5TPM1_9NOCA</name>
<dbReference type="PANTHER" id="PTHR47691:SF3">
    <property type="entry name" value="HTH-TYPE TRANSCRIPTIONAL REGULATOR RV0890C-RELATED"/>
    <property type="match status" value="1"/>
</dbReference>
<dbReference type="InterPro" id="IPR027417">
    <property type="entry name" value="P-loop_NTPase"/>
</dbReference>
<organism evidence="3 4">
    <name type="scientific">Nocardia nova SH22a</name>
    <dbReference type="NCBI Taxonomy" id="1415166"/>
    <lineage>
        <taxon>Bacteria</taxon>
        <taxon>Bacillati</taxon>
        <taxon>Actinomycetota</taxon>
        <taxon>Actinomycetes</taxon>
        <taxon>Mycobacteriales</taxon>
        <taxon>Nocardiaceae</taxon>
        <taxon>Nocardia</taxon>
    </lineage>
</organism>
<protein>
    <submittedName>
        <fullName evidence="3">Putative transcriptional regulator</fullName>
    </submittedName>
</protein>
<dbReference type="InterPro" id="IPR019734">
    <property type="entry name" value="TPR_rpt"/>
</dbReference>
<dbReference type="InterPro" id="IPR000792">
    <property type="entry name" value="Tscrpt_reg_LuxR_C"/>
</dbReference>
<feature type="repeat" description="TPR" evidence="1">
    <location>
        <begin position="526"/>
        <end position="559"/>
    </location>
</feature>
<dbReference type="GO" id="GO:0003677">
    <property type="term" value="F:DNA binding"/>
    <property type="evidence" value="ECO:0007669"/>
    <property type="project" value="InterPro"/>
</dbReference>
<keyword evidence="4" id="KW-1185">Reference proteome</keyword>
<dbReference type="PANTHER" id="PTHR47691">
    <property type="entry name" value="REGULATOR-RELATED"/>
    <property type="match status" value="1"/>
</dbReference>
<dbReference type="Gene3D" id="1.10.10.10">
    <property type="entry name" value="Winged helix-like DNA-binding domain superfamily/Winged helix DNA-binding domain"/>
    <property type="match status" value="1"/>
</dbReference>
<dbReference type="eggNOG" id="COG3903">
    <property type="taxonomic scope" value="Bacteria"/>
</dbReference>
<dbReference type="PROSITE" id="PS50043">
    <property type="entry name" value="HTH_LUXR_2"/>
    <property type="match status" value="1"/>
</dbReference>
<dbReference type="SUPFAM" id="SSF52540">
    <property type="entry name" value="P-loop containing nucleoside triphosphate hydrolases"/>
    <property type="match status" value="1"/>
</dbReference>
<dbReference type="SUPFAM" id="SSF46894">
    <property type="entry name" value="C-terminal effector domain of the bipartite response regulators"/>
    <property type="match status" value="1"/>
</dbReference>
<dbReference type="Gene3D" id="1.25.40.10">
    <property type="entry name" value="Tetratricopeptide repeat domain"/>
    <property type="match status" value="1"/>
</dbReference>
<evidence type="ECO:0000259" key="2">
    <source>
        <dbReference type="PROSITE" id="PS50043"/>
    </source>
</evidence>
<dbReference type="SMART" id="SM00421">
    <property type="entry name" value="HTH_LUXR"/>
    <property type="match status" value="1"/>
</dbReference>
<dbReference type="PATRIC" id="fig|1415166.3.peg.4536"/>
<dbReference type="Gene3D" id="3.40.50.300">
    <property type="entry name" value="P-loop containing nucleotide triphosphate hydrolases"/>
    <property type="match status" value="1"/>
</dbReference>
<evidence type="ECO:0000313" key="3">
    <source>
        <dbReference type="EMBL" id="AHH19201.1"/>
    </source>
</evidence>
<dbReference type="OrthoDB" id="136365at2"/>
<dbReference type="InterPro" id="IPR036388">
    <property type="entry name" value="WH-like_DNA-bd_sf"/>
</dbReference>
<gene>
    <name evidence="3" type="ORF">NONO_c44170</name>
</gene>
<dbReference type="Pfam" id="PF00196">
    <property type="entry name" value="GerE"/>
    <property type="match status" value="1"/>
</dbReference>
<evidence type="ECO:0000313" key="4">
    <source>
        <dbReference type="Proteomes" id="UP000019150"/>
    </source>
</evidence>
<dbReference type="RefSeq" id="WP_025350609.1">
    <property type="nucleotide sequence ID" value="NZ_CP006850.1"/>
</dbReference>
<dbReference type="AlphaFoldDB" id="W5TPM1"/>
<keyword evidence="1" id="KW-0802">TPR repeat</keyword>
<dbReference type="EMBL" id="CP006850">
    <property type="protein sequence ID" value="AHH19201.1"/>
    <property type="molecule type" value="Genomic_DNA"/>
</dbReference>
<accession>W5TPM1</accession>
<feature type="domain" description="HTH luxR-type" evidence="2">
    <location>
        <begin position="698"/>
        <end position="763"/>
    </location>
</feature>
<dbReference type="Proteomes" id="UP000019150">
    <property type="component" value="Chromosome"/>
</dbReference>
<proteinExistence type="predicted"/>
<dbReference type="InterPro" id="IPR011990">
    <property type="entry name" value="TPR-like_helical_dom_sf"/>
</dbReference>
<dbReference type="InterPro" id="IPR016032">
    <property type="entry name" value="Sig_transdc_resp-reg_C-effctor"/>
</dbReference>
<dbReference type="PROSITE" id="PS50005">
    <property type="entry name" value="TPR"/>
    <property type="match status" value="1"/>
</dbReference>
<dbReference type="PRINTS" id="PR00364">
    <property type="entry name" value="DISEASERSIST"/>
</dbReference>
<dbReference type="STRING" id="1415166.NONO_c44170"/>
<dbReference type="SUPFAM" id="SSF48452">
    <property type="entry name" value="TPR-like"/>
    <property type="match status" value="1"/>
</dbReference>
<dbReference type="CDD" id="cd06170">
    <property type="entry name" value="LuxR_C_like"/>
    <property type="match status" value="1"/>
</dbReference>
<dbReference type="InterPro" id="IPR058852">
    <property type="entry name" value="HTH_77"/>
</dbReference>
<sequence>MSSNRGNLPLELTSFVGRRAQVGTVENLLANSRLVTLTGIGGVGKSRLALRVADRVRRDFGDGVWLVELGDTRDPALLGDVIATTLGLRSRGAGSIVDVLTGYLSARDLLIVLDNCEHVIDAVTTLTETLLKVCPRVRFLATSREALNVGGESAFPVPPLTIPDTSIEPAARGARTDAVALFADRAAAVVPDFDITDDNRAAVAGICARLDGLPLAIELAAARLRTMSPGQILSRLDDRYGLLTRGRRGAPKRQRTLAWCIGWSHDLCTPDEQRLWHRLSVFAGGFDLDAAERVYGADAAPGELHDSLSALVAKSILIREDVDGTVRFRMLETVREFGRHQAEADGDHIESARRHQDWCLGLTLRATAEWIGPRQLEWVTRLERELPNLRAALEFAIGESHADALRMTTALYHFWVLRGRPGEGRHWSARALAHVTTASAVEQARAPQAAGAMAALQGDIADAAATLTRLRQLAERTTDPVVGALLAHTRGSIGLMTGDADPDHAQDLMTGAIAVHEASGARGLQLDALISLGLSCVLLGDTSRAVEHFEQVLAITESAGETMLRSWALWAAGYVAWREGEPDRAEGLLADGIRSARLMADPLIAATCAETLAWVVAGRHRHHRAAVLMGAADSLASVVGSATFVFPALLAHHDACARDGRKALDPRTFEKGLREGAAMTFDAAVAFALDEPGDAAAAQGPGAALTKREREVSELVARGLTNKQIAARLVISHRTAEGHVEHIRTKLGFTSRAQIAAWAAARADP</sequence>
<dbReference type="Pfam" id="PF25872">
    <property type="entry name" value="HTH_77"/>
    <property type="match status" value="1"/>
</dbReference>
<dbReference type="GO" id="GO:0006355">
    <property type="term" value="P:regulation of DNA-templated transcription"/>
    <property type="evidence" value="ECO:0007669"/>
    <property type="project" value="InterPro"/>
</dbReference>
<dbReference type="PRINTS" id="PR00038">
    <property type="entry name" value="HTHLUXR"/>
</dbReference>